<keyword evidence="3" id="KW-1185">Reference proteome</keyword>
<dbReference type="OrthoDB" id="10064933at2759"/>
<dbReference type="EMBL" id="CAMXCT020000098">
    <property type="protein sequence ID" value="CAL1127155.1"/>
    <property type="molecule type" value="Genomic_DNA"/>
</dbReference>
<reference evidence="2 3" key="2">
    <citation type="submission" date="2024-05" db="EMBL/GenBank/DDBJ databases">
        <authorList>
            <person name="Chen Y."/>
            <person name="Shah S."/>
            <person name="Dougan E. K."/>
            <person name="Thang M."/>
            <person name="Chan C."/>
        </authorList>
    </citation>
    <scope>NUCLEOTIDE SEQUENCE [LARGE SCALE GENOMIC DNA]</scope>
</reference>
<reference evidence="1" key="1">
    <citation type="submission" date="2022-10" db="EMBL/GenBank/DDBJ databases">
        <authorList>
            <person name="Chen Y."/>
            <person name="Dougan E. K."/>
            <person name="Chan C."/>
            <person name="Rhodes N."/>
            <person name="Thang M."/>
        </authorList>
    </citation>
    <scope>NUCLEOTIDE SEQUENCE</scope>
</reference>
<evidence type="ECO:0000313" key="2">
    <source>
        <dbReference type="EMBL" id="CAL4761092.1"/>
    </source>
</evidence>
<comment type="caution">
    <text evidence="1">The sequence shown here is derived from an EMBL/GenBank/DDBJ whole genome shotgun (WGS) entry which is preliminary data.</text>
</comment>
<dbReference type="AlphaFoldDB" id="A0A9P1BJH5"/>
<dbReference type="EMBL" id="CAMXCT010000098">
    <property type="protein sequence ID" value="CAI3973780.1"/>
    <property type="molecule type" value="Genomic_DNA"/>
</dbReference>
<sequence length="401" mass="44184">MLISSPGYAVLDSRCGKTIVGANTLKSFRELWTKAGVPQPQLQHEENVFRYGNGACEKSSEIVAMPICLAEKRGAVSAAVVQGDAPLLLSRPAMKKLEAEMNFHTDELKLFNGKTSVPMSLNAAGQYMIPVCNFEPNENSVCVAAHQPDADPVYAAQSITDQTAVRGQTGLSADLLTGWDFRRADHRKSMREIVGSVSRYVGQYTAKFVPAVMDSVPSLRSEAYGRLSLSLVAILRYQSKVGRNFVVVHKRQVIRCAPERIRAASRQYFDLIPQGYPTEERPEAVPVEAPAQSEDRAPAMSLSDRLNAEPARPAAMAGIPHTNQEPGQQKTINEAKLAEWHVTEGKGGGRLIQGPEAEHVRHKLSHRIMDSRFVVTLKQEEDAPVKIKARWCLLGHRDPDL</sequence>
<protein>
    <submittedName>
        <fullName evidence="2">Transposon protein</fullName>
    </submittedName>
</protein>
<accession>A0A9P1BJH5</accession>
<proteinExistence type="predicted"/>
<dbReference type="EMBL" id="CAMXCT030000098">
    <property type="protein sequence ID" value="CAL4761092.1"/>
    <property type="molecule type" value="Genomic_DNA"/>
</dbReference>
<evidence type="ECO:0000313" key="3">
    <source>
        <dbReference type="Proteomes" id="UP001152797"/>
    </source>
</evidence>
<name>A0A9P1BJH5_9DINO</name>
<evidence type="ECO:0000313" key="1">
    <source>
        <dbReference type="EMBL" id="CAI3973780.1"/>
    </source>
</evidence>
<organism evidence="1">
    <name type="scientific">Cladocopium goreaui</name>
    <dbReference type="NCBI Taxonomy" id="2562237"/>
    <lineage>
        <taxon>Eukaryota</taxon>
        <taxon>Sar</taxon>
        <taxon>Alveolata</taxon>
        <taxon>Dinophyceae</taxon>
        <taxon>Suessiales</taxon>
        <taxon>Symbiodiniaceae</taxon>
        <taxon>Cladocopium</taxon>
    </lineage>
</organism>
<gene>
    <name evidence="1" type="ORF">C1SCF055_LOCUS2241</name>
</gene>
<dbReference type="Proteomes" id="UP001152797">
    <property type="component" value="Unassembled WGS sequence"/>
</dbReference>